<evidence type="ECO:0000259" key="1">
    <source>
        <dbReference type="Pfam" id="PF20419"/>
    </source>
</evidence>
<evidence type="ECO:0000313" key="3">
    <source>
        <dbReference type="Proteomes" id="UP000092528"/>
    </source>
</evidence>
<protein>
    <recommendedName>
        <fullName evidence="1">DUF6701 domain-containing protein</fullName>
    </recommendedName>
</protein>
<keyword evidence="3" id="KW-1185">Reference proteome</keyword>
<accession>A0A1C7FC38</accession>
<organism evidence="2 3">
    <name type="scientific">Vibrio scophthalmi</name>
    <dbReference type="NCBI Taxonomy" id="45658"/>
    <lineage>
        <taxon>Bacteria</taxon>
        <taxon>Pseudomonadati</taxon>
        <taxon>Pseudomonadota</taxon>
        <taxon>Gammaproteobacteria</taxon>
        <taxon>Vibrionales</taxon>
        <taxon>Vibrionaceae</taxon>
        <taxon>Vibrio</taxon>
    </lineage>
</organism>
<dbReference type="RefSeq" id="WP_065545723.1">
    <property type="nucleotide sequence ID" value="NZ_CP016414.1"/>
</dbReference>
<dbReference type="PATRIC" id="fig|45658.7.peg.2358"/>
<gene>
    <name evidence="2" type="ORF">VSVS05_02387</name>
</gene>
<evidence type="ECO:0000313" key="2">
    <source>
        <dbReference type="EMBL" id="ANU37482.1"/>
    </source>
</evidence>
<name>A0A1C7FC38_9VIBR</name>
<reference evidence="2 3" key="1">
    <citation type="submission" date="2016-07" db="EMBL/GenBank/DDBJ databases">
        <title>Genome sequencing of Vibrio scophthalmi strain VS-05, an isolated from Paralichthys olivaceus.</title>
        <authorList>
            <person name="Han H.-J."/>
        </authorList>
    </citation>
    <scope>NUCLEOTIDE SEQUENCE [LARGE SCALE GENOMIC DNA]</scope>
    <source>
        <strain evidence="2 3">VS-05</strain>
    </source>
</reference>
<feature type="domain" description="DUF6701" evidence="1">
    <location>
        <begin position="135"/>
        <end position="669"/>
    </location>
</feature>
<dbReference type="EMBL" id="CP016414">
    <property type="protein sequence ID" value="ANU37482.1"/>
    <property type="molecule type" value="Genomic_DNA"/>
</dbReference>
<dbReference type="InterPro" id="IPR046524">
    <property type="entry name" value="DUF6701"/>
</dbReference>
<dbReference type="Pfam" id="PF20419">
    <property type="entry name" value="DUF6701"/>
    <property type="match status" value="1"/>
</dbReference>
<dbReference type="AlphaFoldDB" id="A0A1C7FC38"/>
<proteinExistence type="predicted"/>
<sequence>MFDKDDNPITDIGSARVALYSETTNALGFILTGFDTVNGRFEYQISSKAGNDYGPIAVKAHAVSDSSINDDSDIVFAPVKFNINDGKEKELIAGKPTNITMSVLACSEDDQTITGNYNKKLTEFNLNNSSFIPNQWVDNSKHLSLEADFTNGITLANLKFDEAGQYVGQLTDTIRCDDFGKDVKDCPTGQTQAITGELKFKARPWTFALCRADMAPLPNGDISNPSSAGFVAAGDNFAINALPIRWQSGGALSGSIATNDAYCNSSLITKNFAEGGAGNIQISLTHSLNLPSGGETGALAGTTTTSYTSALNGYYPFNDLKWSEVGQIKLNVVSDQYLGMAIQSGEKDLGRFYPKYFRTVGTPEWNYPGAPSLDEQSFIYMNQPFEGVSFQVEALNAMGNAVQNYASFEASVTAGFDLFEPAFLDRFNSLPLTKSWHLDASRSIGTFSVNNASPSSVCEDELCWEKAPTTTGYEDGPFNKSGGITTDISITESSISNPDPVEYQSVSTLVPDPRRLSVQPDIRFGRVVLNSVGGVVNNEGIAIPLRVEFWNGSRFITNTDDSQADIKGSNLVSNNQILWTDENDVNKNTEVNLSLGGVVNEGASRSIIAKQVHLVRQQTQVWLEMDDSINQLPWFQYHWDTTSSDESNPSTVVTFGIFRGNDKIIFRGESGLIGL</sequence>
<dbReference type="STRING" id="45658.VSVS12_00605"/>
<dbReference type="GeneID" id="96872621"/>
<dbReference type="Proteomes" id="UP000092528">
    <property type="component" value="Chromosome 1"/>
</dbReference>